<sequence length="194" mass="21407">MAEIGYTEIHLPLRKLPGWGSVDAITRSAGWHVVDSNAERGDANYKKTVTWGVAAELWVMYVEDLITQVSVVIVFGADQAAVETLAHRISALLTPYSRQDVLAAANEDMSKAETARHLVRLALSASKEFDGEIFEKLRTASEDRDPEIRNAAAWATVYLAWPECEALLRRLAENDPDERVRAGSGVLLESLKDG</sequence>
<dbReference type="SUPFAM" id="SSF48371">
    <property type="entry name" value="ARM repeat"/>
    <property type="match status" value="1"/>
</dbReference>
<evidence type="ECO:0000313" key="2">
    <source>
        <dbReference type="Proteomes" id="UP001523219"/>
    </source>
</evidence>
<name>A0ABT0ZD45_9ACTN</name>
<dbReference type="Gene3D" id="1.25.10.10">
    <property type="entry name" value="Leucine-rich Repeat Variant"/>
    <property type="match status" value="1"/>
</dbReference>
<accession>A0ABT0ZD45</accession>
<evidence type="ECO:0000313" key="1">
    <source>
        <dbReference type="EMBL" id="MCN9241497.1"/>
    </source>
</evidence>
<reference evidence="1 2" key="1">
    <citation type="submission" date="2022-05" db="EMBL/GenBank/DDBJ databases">
        <title>Streptomyces sp. nov. RY43-2 isolated from soil of a peat swamp forest.</title>
        <authorList>
            <person name="Kanchanasin P."/>
            <person name="Tanasupawat S."/>
            <person name="Phongsopitanun W."/>
        </authorList>
    </citation>
    <scope>NUCLEOTIDE SEQUENCE [LARGE SCALE GENOMIC DNA]</scope>
    <source>
        <strain evidence="1 2">RY43-2</strain>
    </source>
</reference>
<proteinExistence type="predicted"/>
<dbReference type="RefSeq" id="WP_252424750.1">
    <property type="nucleotide sequence ID" value="NZ_JAMWMR010000008.1"/>
</dbReference>
<dbReference type="InterPro" id="IPR016024">
    <property type="entry name" value="ARM-type_fold"/>
</dbReference>
<protein>
    <recommendedName>
        <fullName evidence="3">HEAT repeat domain-containing protein</fullName>
    </recommendedName>
</protein>
<dbReference type="Proteomes" id="UP001523219">
    <property type="component" value="Unassembled WGS sequence"/>
</dbReference>
<comment type="caution">
    <text evidence="1">The sequence shown here is derived from an EMBL/GenBank/DDBJ whole genome shotgun (WGS) entry which is preliminary data.</text>
</comment>
<evidence type="ECO:0008006" key="3">
    <source>
        <dbReference type="Google" id="ProtNLM"/>
    </source>
</evidence>
<dbReference type="EMBL" id="JAMWMR010000008">
    <property type="protein sequence ID" value="MCN9241497.1"/>
    <property type="molecule type" value="Genomic_DNA"/>
</dbReference>
<keyword evidence="2" id="KW-1185">Reference proteome</keyword>
<gene>
    <name evidence="1" type="ORF">NGF19_11965</name>
</gene>
<dbReference type="InterPro" id="IPR011989">
    <property type="entry name" value="ARM-like"/>
</dbReference>
<organism evidence="1 2">
    <name type="scientific">Streptomyces macrolidinus</name>
    <dbReference type="NCBI Taxonomy" id="2952607"/>
    <lineage>
        <taxon>Bacteria</taxon>
        <taxon>Bacillati</taxon>
        <taxon>Actinomycetota</taxon>
        <taxon>Actinomycetes</taxon>
        <taxon>Kitasatosporales</taxon>
        <taxon>Streptomycetaceae</taxon>
        <taxon>Streptomyces</taxon>
    </lineage>
</organism>